<name>A0A3S1BK56_ELYCH</name>
<comment type="similarity">
    <text evidence="1">Belongs to the PIGL family.</text>
</comment>
<dbReference type="AlphaFoldDB" id="A0A3S1BK56"/>
<dbReference type="GO" id="GO:0000225">
    <property type="term" value="F:N-acetylglucosaminylphosphatidylinositol deacetylase activity"/>
    <property type="evidence" value="ECO:0007669"/>
    <property type="project" value="UniProtKB-EC"/>
</dbReference>
<dbReference type="GO" id="GO:0005783">
    <property type="term" value="C:endoplasmic reticulum"/>
    <property type="evidence" value="ECO:0007669"/>
    <property type="project" value="TreeGrafter"/>
</dbReference>
<keyword evidence="3" id="KW-0472">Membrane</keyword>
<dbReference type="Pfam" id="PF02585">
    <property type="entry name" value="PIG-L"/>
    <property type="match status" value="1"/>
</dbReference>
<reference evidence="4 5" key="1">
    <citation type="submission" date="2019-01" db="EMBL/GenBank/DDBJ databases">
        <title>A draft genome assembly of the solar-powered sea slug Elysia chlorotica.</title>
        <authorList>
            <person name="Cai H."/>
            <person name="Li Q."/>
            <person name="Fang X."/>
            <person name="Li J."/>
            <person name="Curtis N.E."/>
            <person name="Altenburger A."/>
            <person name="Shibata T."/>
            <person name="Feng M."/>
            <person name="Maeda T."/>
            <person name="Schwartz J.A."/>
            <person name="Shigenobu S."/>
            <person name="Lundholm N."/>
            <person name="Nishiyama T."/>
            <person name="Yang H."/>
            <person name="Hasebe M."/>
            <person name="Li S."/>
            <person name="Pierce S.K."/>
            <person name="Wang J."/>
        </authorList>
    </citation>
    <scope>NUCLEOTIDE SEQUENCE [LARGE SCALE GENOMIC DNA]</scope>
    <source>
        <strain evidence="4">EC2010</strain>
        <tissue evidence="4">Whole organism of an adult</tissue>
    </source>
</reference>
<evidence type="ECO:0000313" key="5">
    <source>
        <dbReference type="Proteomes" id="UP000271974"/>
    </source>
</evidence>
<dbReference type="PANTHER" id="PTHR12993:SF11">
    <property type="entry name" value="N-ACETYLGLUCOSAMINYL-PHOSPHATIDYLINOSITOL DE-N-ACETYLASE"/>
    <property type="match status" value="1"/>
</dbReference>
<evidence type="ECO:0000256" key="3">
    <source>
        <dbReference type="SAM" id="Phobius"/>
    </source>
</evidence>
<comment type="caution">
    <text evidence="4">The sequence shown here is derived from an EMBL/GenBank/DDBJ whole genome shotgun (WGS) entry which is preliminary data.</text>
</comment>
<dbReference type="EMBL" id="RQTK01000163">
    <property type="protein sequence ID" value="RUS85635.1"/>
    <property type="molecule type" value="Genomic_DNA"/>
</dbReference>
<dbReference type="GO" id="GO:0016020">
    <property type="term" value="C:membrane"/>
    <property type="evidence" value="ECO:0007669"/>
    <property type="project" value="GOC"/>
</dbReference>
<evidence type="ECO:0000313" key="4">
    <source>
        <dbReference type="EMBL" id="RUS85635.1"/>
    </source>
</evidence>
<dbReference type="Gene3D" id="3.40.50.10320">
    <property type="entry name" value="LmbE-like"/>
    <property type="match status" value="1"/>
</dbReference>
<evidence type="ECO:0000256" key="2">
    <source>
        <dbReference type="ARBA" id="ARBA00012176"/>
    </source>
</evidence>
<dbReference type="SUPFAM" id="SSF102588">
    <property type="entry name" value="LmbE-like"/>
    <property type="match status" value="1"/>
</dbReference>
<dbReference type="GO" id="GO:0006506">
    <property type="term" value="P:GPI anchor biosynthetic process"/>
    <property type="evidence" value="ECO:0007669"/>
    <property type="project" value="UniProtKB-UniPathway"/>
</dbReference>
<feature type="non-terminal residue" evidence="4">
    <location>
        <position position="245"/>
    </location>
</feature>
<accession>A0A3S1BK56</accession>
<keyword evidence="3" id="KW-1133">Transmembrane helix</keyword>
<protein>
    <recommendedName>
        <fullName evidence="2">N-acetylglucosaminylphosphatidylinositol deacetylase</fullName>
        <ecNumber evidence="2">3.5.1.89</ecNumber>
    </recommendedName>
</protein>
<evidence type="ECO:0000256" key="1">
    <source>
        <dbReference type="ARBA" id="ARBA00006066"/>
    </source>
</evidence>
<keyword evidence="5" id="KW-1185">Reference proteome</keyword>
<feature type="transmembrane region" description="Helical" evidence="3">
    <location>
        <begin position="22"/>
        <end position="41"/>
    </location>
</feature>
<dbReference type="EC" id="3.5.1.89" evidence="2"/>
<keyword evidence="3" id="KW-0812">Transmembrane</keyword>
<dbReference type="STRING" id="188477.A0A3S1BK56"/>
<proteinExistence type="inferred from homology"/>
<dbReference type="InterPro" id="IPR024078">
    <property type="entry name" value="LmbE-like_dom_sf"/>
</dbReference>
<dbReference type="UniPathway" id="UPA00196"/>
<dbReference type="InterPro" id="IPR003737">
    <property type="entry name" value="GlcNAc_PI_deacetylase-related"/>
</dbReference>
<dbReference type="PANTHER" id="PTHR12993">
    <property type="entry name" value="N-ACETYLGLUCOSAMINYL-PHOSPHATIDYLINOSITOL DE-N-ACETYLASE-RELATED"/>
    <property type="match status" value="1"/>
</dbReference>
<gene>
    <name evidence="4" type="ORF">EGW08_006581</name>
</gene>
<sequence length="245" mass="27395">MAAPMDLIFDFGFVSHILKTSLISYVFICAVVYFCVVNEALPVKLNTYVEFTGKRILILTAHPDDECMFFSPAIIQLCKTSEVFILCTTSGDYYKQGELRKKELLESCRILGVADHNVQVLDNSAFLDGPNENWDFVLLADKVRTVINSFKPAHVFTFDNQGVSGHPNHISVSKVARQVVQAGSFAHGEVKLFELETVSLPRKYISFLELPFSLASLQPTFVSSVSEVLTAQKAMCAHKSQLVWF</sequence>
<organism evidence="4 5">
    <name type="scientific">Elysia chlorotica</name>
    <name type="common">Eastern emerald elysia</name>
    <name type="synonym">Sea slug</name>
    <dbReference type="NCBI Taxonomy" id="188477"/>
    <lineage>
        <taxon>Eukaryota</taxon>
        <taxon>Metazoa</taxon>
        <taxon>Spiralia</taxon>
        <taxon>Lophotrochozoa</taxon>
        <taxon>Mollusca</taxon>
        <taxon>Gastropoda</taxon>
        <taxon>Heterobranchia</taxon>
        <taxon>Euthyneura</taxon>
        <taxon>Panpulmonata</taxon>
        <taxon>Sacoglossa</taxon>
        <taxon>Placobranchoidea</taxon>
        <taxon>Plakobranchidae</taxon>
        <taxon>Elysia</taxon>
    </lineage>
</organism>
<dbReference type="OrthoDB" id="440160at2759"/>
<dbReference type="Proteomes" id="UP000271974">
    <property type="component" value="Unassembled WGS sequence"/>
</dbReference>